<dbReference type="PANTHER" id="PTHR21087:SF16">
    <property type="entry name" value="SHIKIMATE KINASE 1, CHLOROPLASTIC"/>
    <property type="match status" value="1"/>
</dbReference>
<dbReference type="RefSeq" id="WP_030106317.1">
    <property type="nucleotide sequence ID" value="NZ_AUBJ02000001.1"/>
</dbReference>
<gene>
    <name evidence="11" type="primary">aroK</name>
    <name evidence="12" type="ORF">G443_001724</name>
</gene>
<keyword evidence="11" id="KW-0479">Metal-binding</keyword>
<keyword evidence="5 11" id="KW-0808">Transferase</keyword>
<comment type="cofactor">
    <cofactor evidence="11">
        <name>Mg(2+)</name>
        <dbReference type="ChEBI" id="CHEBI:18420"/>
    </cofactor>
    <text evidence="11">Binds 1 Mg(2+) ion per subunit.</text>
</comment>
<feature type="binding site" evidence="11">
    <location>
        <position position="19"/>
    </location>
    <ligand>
        <name>Mg(2+)</name>
        <dbReference type="ChEBI" id="CHEBI:18420"/>
    </ligand>
</feature>
<evidence type="ECO:0000256" key="2">
    <source>
        <dbReference type="ARBA" id="ARBA00006997"/>
    </source>
</evidence>
<comment type="catalytic activity">
    <reaction evidence="10 11">
        <text>shikimate + ATP = 3-phosphoshikimate + ADP + H(+)</text>
        <dbReference type="Rhea" id="RHEA:13121"/>
        <dbReference type="ChEBI" id="CHEBI:15378"/>
        <dbReference type="ChEBI" id="CHEBI:30616"/>
        <dbReference type="ChEBI" id="CHEBI:36208"/>
        <dbReference type="ChEBI" id="CHEBI:145989"/>
        <dbReference type="ChEBI" id="CHEBI:456216"/>
        <dbReference type="EC" id="2.7.1.71"/>
    </reaction>
</comment>
<comment type="subcellular location">
    <subcellularLocation>
        <location evidence="11">Cytoplasm</location>
    </subcellularLocation>
</comment>
<dbReference type="Proteomes" id="UP000791080">
    <property type="component" value="Unassembled WGS sequence"/>
</dbReference>
<dbReference type="HAMAP" id="MF_00109">
    <property type="entry name" value="Shikimate_kinase"/>
    <property type="match status" value="1"/>
</dbReference>
<proteinExistence type="inferred from homology"/>
<keyword evidence="8 11" id="KW-0067">ATP-binding</keyword>
<accession>A0ABT1JGX9</accession>
<evidence type="ECO:0000256" key="3">
    <source>
        <dbReference type="ARBA" id="ARBA00012154"/>
    </source>
</evidence>
<keyword evidence="9 11" id="KW-0057">Aromatic amino acid biosynthesis</keyword>
<feature type="binding site" evidence="11">
    <location>
        <begin position="15"/>
        <end position="20"/>
    </location>
    <ligand>
        <name>ATP</name>
        <dbReference type="ChEBI" id="CHEBI:30616"/>
    </ligand>
</feature>
<dbReference type="PROSITE" id="PS01128">
    <property type="entry name" value="SHIKIMATE_KINASE"/>
    <property type="match status" value="1"/>
</dbReference>
<protein>
    <recommendedName>
        <fullName evidence="3 11">Shikimate kinase</fullName>
        <shortName evidence="11">SK</shortName>
        <ecNumber evidence="3 11">2.7.1.71</ecNumber>
    </recommendedName>
</protein>
<evidence type="ECO:0000256" key="6">
    <source>
        <dbReference type="ARBA" id="ARBA00022741"/>
    </source>
</evidence>
<dbReference type="InterPro" id="IPR023000">
    <property type="entry name" value="Shikimate_kinase_CS"/>
</dbReference>
<keyword evidence="11" id="KW-0460">Magnesium</keyword>
<comment type="pathway">
    <text evidence="1 11">Metabolic intermediate biosynthesis; chorismate biosynthesis; chorismate from D-erythrose 4-phosphate and phosphoenolpyruvate: step 5/7.</text>
</comment>
<dbReference type="Gene3D" id="3.40.50.300">
    <property type="entry name" value="P-loop containing nucleotide triphosphate hydrolases"/>
    <property type="match status" value="1"/>
</dbReference>
<dbReference type="PANTHER" id="PTHR21087">
    <property type="entry name" value="SHIKIMATE KINASE"/>
    <property type="match status" value="1"/>
</dbReference>
<dbReference type="CDD" id="cd00464">
    <property type="entry name" value="SK"/>
    <property type="match status" value="1"/>
</dbReference>
<dbReference type="EC" id="2.7.1.71" evidence="3 11"/>
<comment type="caution">
    <text evidence="12">The sequence shown here is derived from an EMBL/GenBank/DDBJ whole genome shotgun (WGS) entry which is preliminary data.</text>
</comment>
<reference evidence="12 13" key="2">
    <citation type="submission" date="2022-06" db="EMBL/GenBank/DDBJ databases">
        <title>Genomic Encyclopedia of Type Strains, Phase I: the one thousand microbial genomes (KMG-I) project.</title>
        <authorList>
            <person name="Kyrpides N."/>
        </authorList>
    </citation>
    <scope>NUCLEOTIDE SEQUENCE [LARGE SCALE GENOMIC DNA]</scope>
    <source>
        <strain evidence="12 13">DSM 43889</strain>
    </source>
</reference>
<keyword evidence="11" id="KW-0963">Cytoplasm</keyword>
<evidence type="ECO:0000256" key="10">
    <source>
        <dbReference type="ARBA" id="ARBA00048567"/>
    </source>
</evidence>
<evidence type="ECO:0000256" key="1">
    <source>
        <dbReference type="ARBA" id="ARBA00004842"/>
    </source>
</evidence>
<feature type="binding site" evidence="11">
    <location>
        <position position="139"/>
    </location>
    <ligand>
        <name>substrate</name>
    </ligand>
</feature>
<feature type="binding site" evidence="11">
    <location>
        <position position="120"/>
    </location>
    <ligand>
        <name>ATP</name>
        <dbReference type="ChEBI" id="CHEBI:30616"/>
    </ligand>
</feature>
<sequence>MTGVQPVLVVVGPPGAGKTTVGRLAAERLGVPFRDVDEDIVAATGKAIGDIFTEDGEPAFRKLEEEAVRRALVEHDGVLALGGGAVLAPGTRALLADHRVVFLNVGLAEGARRTGLSTARPLLAGLNPRATFRALLEARLPLYREVATIEISTDGIEPTRVVDLVVAELTGTG</sequence>
<dbReference type="InterPro" id="IPR000623">
    <property type="entry name" value="Shikimate_kinase/TSH1"/>
</dbReference>
<feature type="binding site" evidence="11">
    <location>
        <position position="61"/>
    </location>
    <ligand>
        <name>substrate</name>
    </ligand>
</feature>
<organism evidence="12 13">
    <name type="scientific">Actinoalloteichus caeruleus DSM 43889</name>
    <dbReference type="NCBI Taxonomy" id="1120930"/>
    <lineage>
        <taxon>Bacteria</taxon>
        <taxon>Bacillati</taxon>
        <taxon>Actinomycetota</taxon>
        <taxon>Actinomycetes</taxon>
        <taxon>Pseudonocardiales</taxon>
        <taxon>Pseudonocardiaceae</taxon>
        <taxon>Actinoalloteichus</taxon>
        <taxon>Actinoalloteichus cyanogriseus</taxon>
    </lineage>
</organism>
<comment type="caution">
    <text evidence="11">Lacks conserved residue(s) required for the propagation of feature annotation.</text>
</comment>
<dbReference type="Pfam" id="PF01202">
    <property type="entry name" value="SKI"/>
    <property type="match status" value="1"/>
</dbReference>
<reference evidence="12 13" key="1">
    <citation type="submission" date="2013-07" db="EMBL/GenBank/DDBJ databases">
        <authorList>
            <consortium name="DOE Joint Genome Institute"/>
            <person name="Reeve W."/>
            <person name="Huntemann M."/>
            <person name="Han J."/>
            <person name="Chen A."/>
            <person name="Kyrpides N."/>
            <person name="Mavromatis K."/>
            <person name="Markowitz V."/>
            <person name="Palaniappan K."/>
            <person name="Ivanova N."/>
            <person name="Schaumberg A."/>
            <person name="Pati A."/>
            <person name="Liolios K."/>
            <person name="Nordberg H.P."/>
            <person name="Cantor M.N."/>
            <person name="Hua S.X."/>
            <person name="Woyke T."/>
        </authorList>
    </citation>
    <scope>NUCLEOTIDE SEQUENCE [LARGE SCALE GENOMIC DNA]</scope>
    <source>
        <strain evidence="12 13">DSM 43889</strain>
    </source>
</reference>
<keyword evidence="13" id="KW-1185">Reference proteome</keyword>
<dbReference type="InterPro" id="IPR027417">
    <property type="entry name" value="P-loop_NTPase"/>
</dbReference>
<evidence type="ECO:0000313" key="12">
    <source>
        <dbReference type="EMBL" id="MCP2331454.1"/>
    </source>
</evidence>
<dbReference type="EMBL" id="AUBJ02000001">
    <property type="protein sequence ID" value="MCP2331454.1"/>
    <property type="molecule type" value="Genomic_DNA"/>
</dbReference>
<feature type="binding site" evidence="11">
    <location>
        <position position="37"/>
    </location>
    <ligand>
        <name>substrate</name>
    </ligand>
</feature>
<keyword evidence="6 11" id="KW-0547">Nucleotide-binding</keyword>
<dbReference type="GO" id="GO:0016301">
    <property type="term" value="F:kinase activity"/>
    <property type="evidence" value="ECO:0007669"/>
    <property type="project" value="UniProtKB-KW"/>
</dbReference>
<evidence type="ECO:0000313" key="13">
    <source>
        <dbReference type="Proteomes" id="UP000791080"/>
    </source>
</evidence>
<dbReference type="InterPro" id="IPR031322">
    <property type="entry name" value="Shikimate/glucono_kinase"/>
</dbReference>
<name>A0ABT1JGX9_ACTCY</name>
<evidence type="ECO:0000256" key="11">
    <source>
        <dbReference type="HAMAP-Rule" id="MF_00109"/>
    </source>
</evidence>
<evidence type="ECO:0000256" key="5">
    <source>
        <dbReference type="ARBA" id="ARBA00022679"/>
    </source>
</evidence>
<evidence type="ECO:0000256" key="8">
    <source>
        <dbReference type="ARBA" id="ARBA00022840"/>
    </source>
</evidence>
<comment type="function">
    <text evidence="11">Catalyzes the specific phosphorylation of the 3-hydroxyl group of shikimic acid using ATP as a cosubstrate.</text>
</comment>
<feature type="binding site" evidence="11">
    <location>
        <position position="83"/>
    </location>
    <ligand>
        <name>substrate</name>
    </ligand>
</feature>
<evidence type="ECO:0000256" key="4">
    <source>
        <dbReference type="ARBA" id="ARBA00022605"/>
    </source>
</evidence>
<comment type="similarity">
    <text evidence="2 11">Belongs to the shikimate kinase family.</text>
</comment>
<keyword evidence="7 11" id="KW-0418">Kinase</keyword>
<evidence type="ECO:0000256" key="9">
    <source>
        <dbReference type="ARBA" id="ARBA00023141"/>
    </source>
</evidence>
<keyword evidence="4 11" id="KW-0028">Amino-acid biosynthesis</keyword>
<dbReference type="SUPFAM" id="SSF52540">
    <property type="entry name" value="P-loop containing nucleoside triphosphate hydrolases"/>
    <property type="match status" value="1"/>
</dbReference>
<comment type="subunit">
    <text evidence="11">Monomer.</text>
</comment>
<evidence type="ECO:0000256" key="7">
    <source>
        <dbReference type="ARBA" id="ARBA00022777"/>
    </source>
</evidence>
<dbReference type="PRINTS" id="PR01100">
    <property type="entry name" value="SHIKIMTKNASE"/>
</dbReference>